<keyword evidence="5" id="KW-1185">Reference proteome</keyword>
<dbReference type="GeneID" id="2873541"/>
<evidence type="ECO:0000256" key="1">
    <source>
        <dbReference type="ARBA" id="ARBA00022630"/>
    </source>
</evidence>
<dbReference type="Proteomes" id="UP000000560">
    <property type="component" value="Chromosome II"/>
</dbReference>
<dbReference type="InterPro" id="IPR004136">
    <property type="entry name" value="NMO"/>
</dbReference>
<dbReference type="PANTHER" id="PTHR32332">
    <property type="entry name" value="2-NITROPROPANE DIOXYGENASE"/>
    <property type="match status" value="1"/>
</dbReference>
<dbReference type="CDD" id="cd04730">
    <property type="entry name" value="NPD_like"/>
    <property type="match status" value="1"/>
</dbReference>
<dbReference type="GO" id="GO:0009410">
    <property type="term" value="P:response to xenobiotic stimulus"/>
    <property type="evidence" value="ECO:0000318"/>
    <property type="project" value="GO_Central"/>
</dbReference>
<dbReference type="AlphaFoldDB" id="C8V514"/>
<dbReference type="InParanoid" id="C8V514"/>
<keyword evidence="3" id="KW-0560">Oxidoreductase</keyword>
<dbReference type="STRING" id="227321.C8V514"/>
<evidence type="ECO:0000256" key="2">
    <source>
        <dbReference type="ARBA" id="ARBA00022643"/>
    </source>
</evidence>
<dbReference type="eggNOG" id="ENOG502RHJM">
    <property type="taxonomic scope" value="Eukaryota"/>
</dbReference>
<dbReference type="RefSeq" id="XP_661724.2">
    <property type="nucleotide sequence ID" value="XM_656632.2"/>
</dbReference>
<reference evidence="5" key="2">
    <citation type="journal article" date="2009" name="Fungal Genet. Biol.">
        <title>The 2008 update of the Aspergillus nidulans genome annotation: a community effort.</title>
        <authorList>
            <person name="Wortman J.R."/>
            <person name="Gilsenan J.M."/>
            <person name="Joardar V."/>
            <person name="Deegan J."/>
            <person name="Clutterbuck J."/>
            <person name="Andersen M.R."/>
            <person name="Archer D."/>
            <person name="Bencina M."/>
            <person name="Braus G."/>
            <person name="Coutinho P."/>
            <person name="von Dohren H."/>
            <person name="Doonan J."/>
            <person name="Driessen A.J."/>
            <person name="Durek P."/>
            <person name="Espeso E."/>
            <person name="Fekete E."/>
            <person name="Flipphi M."/>
            <person name="Estrada C.G."/>
            <person name="Geysens S."/>
            <person name="Goldman G."/>
            <person name="de Groot P.W."/>
            <person name="Hansen K."/>
            <person name="Harris S.D."/>
            <person name="Heinekamp T."/>
            <person name="Helmstaedt K."/>
            <person name="Henrissat B."/>
            <person name="Hofmann G."/>
            <person name="Homan T."/>
            <person name="Horio T."/>
            <person name="Horiuchi H."/>
            <person name="James S."/>
            <person name="Jones M."/>
            <person name="Karaffa L."/>
            <person name="Karanyi Z."/>
            <person name="Kato M."/>
            <person name="Keller N."/>
            <person name="Kelly D.E."/>
            <person name="Kiel J.A."/>
            <person name="Kim J.M."/>
            <person name="van der Klei I.J."/>
            <person name="Klis F.M."/>
            <person name="Kovalchuk A."/>
            <person name="Krasevec N."/>
            <person name="Kubicek C.P."/>
            <person name="Liu B."/>
            <person name="Maccabe A."/>
            <person name="Meyer V."/>
            <person name="Mirabito P."/>
            <person name="Miskei M."/>
            <person name="Mos M."/>
            <person name="Mullins J."/>
            <person name="Nelson D.R."/>
            <person name="Nielsen J."/>
            <person name="Oakley B.R."/>
            <person name="Osmani S.A."/>
            <person name="Pakula T."/>
            <person name="Paszewski A."/>
            <person name="Paulsen I."/>
            <person name="Pilsyk S."/>
            <person name="Pocsi I."/>
            <person name="Punt P.J."/>
            <person name="Ram A.F."/>
            <person name="Ren Q."/>
            <person name="Robellet X."/>
            <person name="Robson G."/>
            <person name="Seiboth B."/>
            <person name="van Solingen P."/>
            <person name="Specht T."/>
            <person name="Sun J."/>
            <person name="Taheri-Talesh N."/>
            <person name="Takeshita N."/>
            <person name="Ussery D."/>
            <person name="vanKuyk P.A."/>
            <person name="Visser H."/>
            <person name="van de Vondervoort P.J."/>
            <person name="de Vries R.P."/>
            <person name="Walton J."/>
            <person name="Xiang X."/>
            <person name="Xiong Y."/>
            <person name="Zeng A.P."/>
            <person name="Brandt B.W."/>
            <person name="Cornell M.J."/>
            <person name="van den Hondel C.A."/>
            <person name="Visser J."/>
            <person name="Oliver S.G."/>
            <person name="Turner G."/>
        </authorList>
    </citation>
    <scope>GENOME REANNOTATION</scope>
    <source>
        <strain evidence="5">FGSC A4 / ATCC 38163 / CBS 112.46 / NRRL 194 / M139</strain>
    </source>
</reference>
<dbReference type="PANTHER" id="PTHR32332:SF34">
    <property type="entry name" value="2-NITROPROPANE DIOXYGENASE FAMILY, PUTATIVE-RELATED"/>
    <property type="match status" value="1"/>
</dbReference>
<proteinExistence type="predicted"/>
<dbReference type="InterPro" id="IPR013785">
    <property type="entry name" value="Aldolase_TIM"/>
</dbReference>
<dbReference type="GO" id="GO:0018580">
    <property type="term" value="F:nitronate monooxygenase activity"/>
    <property type="evidence" value="ECO:0007669"/>
    <property type="project" value="InterPro"/>
</dbReference>
<keyword evidence="1" id="KW-0285">Flavoprotein</keyword>
<dbReference type="SUPFAM" id="SSF51412">
    <property type="entry name" value="Inosine monophosphate dehydrogenase (IMPDH)"/>
    <property type="match status" value="1"/>
</dbReference>
<dbReference type="OrthoDB" id="2349068at2759"/>
<dbReference type="OMA" id="FGWPEEY"/>
<dbReference type="GO" id="GO:0051213">
    <property type="term" value="F:dioxygenase activity"/>
    <property type="evidence" value="ECO:0007669"/>
    <property type="project" value="UniProtKB-KW"/>
</dbReference>
<sequence>MSTSLSKLAAQFPWAAVPLIVSAPMRVMAGPKLAVAASTAGGLGFIGPGVKTANMLSDLEEASTLIKNSRLASLGPTLKTLPVGVGFQVWSDDLDTATHAVREFKPCVVWLFAPKEFTDLTIWSNTLRDVSPNSQIWIQVGTLSEVKRLLTMGTSTSTRDGPDAIVVQGSEAGGHGRASDGLGLVSLLPEAADAVAASQTPEIPLLAAGGIADTRGASAALCLGASGIVLGTRFLAATEARISSGYQHEILRADDGAVSTTRTLLYNHLRGITTWPEEYSPRTIINQSFVEYRAGTAFEELKKRHDEHLQLGDAGWGPNGRLATYAGASVGLIHEVKDAGDIVRDQGGREEDGSVYRLGETWCLRALYWRNNLPAFCSPY</sequence>
<gene>
    <name evidence="4" type="ORF">ANIA_04120</name>
</gene>
<organism evidence="4 5">
    <name type="scientific">Emericella nidulans (strain FGSC A4 / ATCC 38163 / CBS 112.46 / NRRL 194 / M139)</name>
    <name type="common">Aspergillus nidulans</name>
    <dbReference type="NCBI Taxonomy" id="227321"/>
    <lineage>
        <taxon>Eukaryota</taxon>
        <taxon>Fungi</taxon>
        <taxon>Dikarya</taxon>
        <taxon>Ascomycota</taxon>
        <taxon>Pezizomycotina</taxon>
        <taxon>Eurotiomycetes</taxon>
        <taxon>Eurotiomycetidae</taxon>
        <taxon>Eurotiales</taxon>
        <taxon>Aspergillaceae</taxon>
        <taxon>Aspergillus</taxon>
        <taxon>Aspergillus subgen. Nidulantes</taxon>
    </lineage>
</organism>
<dbReference type="VEuPathDB" id="FungiDB:AN4120"/>
<keyword evidence="4" id="KW-0223">Dioxygenase</keyword>
<keyword evidence="2" id="KW-0288">FMN</keyword>
<protein>
    <submittedName>
        <fullName evidence="4">Oxidoreductase 2-nitropropane dioxygenase family, putative (AFU_orthologue AFUA_2G17430)</fullName>
    </submittedName>
</protein>
<dbReference type="KEGG" id="ani:ANIA_04120"/>
<dbReference type="FunFam" id="3.20.20.70:FF:000288">
    <property type="entry name" value="Oxidoreductase, 2-nitropropane dioxygenase family, putative (AFU_orthologue AFUA_7G03850)"/>
    <property type="match status" value="1"/>
</dbReference>
<dbReference type="EMBL" id="BN001302">
    <property type="protein sequence ID" value="CBF74663.1"/>
    <property type="molecule type" value="Genomic_DNA"/>
</dbReference>
<reference evidence="5" key="1">
    <citation type="journal article" date="2005" name="Nature">
        <title>Sequencing of Aspergillus nidulans and comparative analysis with A. fumigatus and A. oryzae.</title>
        <authorList>
            <person name="Galagan J.E."/>
            <person name="Calvo S.E."/>
            <person name="Cuomo C."/>
            <person name="Ma L.J."/>
            <person name="Wortman J.R."/>
            <person name="Batzoglou S."/>
            <person name="Lee S.I."/>
            <person name="Basturkmen M."/>
            <person name="Spevak C.C."/>
            <person name="Clutterbuck J."/>
            <person name="Kapitonov V."/>
            <person name="Jurka J."/>
            <person name="Scazzocchio C."/>
            <person name="Farman M."/>
            <person name="Butler J."/>
            <person name="Purcell S."/>
            <person name="Harris S."/>
            <person name="Braus G.H."/>
            <person name="Draht O."/>
            <person name="Busch S."/>
            <person name="D'Enfert C."/>
            <person name="Bouchier C."/>
            <person name="Goldman G.H."/>
            <person name="Bell-Pedersen D."/>
            <person name="Griffiths-Jones S."/>
            <person name="Doonan J.H."/>
            <person name="Yu J."/>
            <person name="Vienken K."/>
            <person name="Pain A."/>
            <person name="Freitag M."/>
            <person name="Selker E.U."/>
            <person name="Archer D.B."/>
            <person name="Penalva M.A."/>
            <person name="Oakley B.R."/>
            <person name="Momany M."/>
            <person name="Tanaka T."/>
            <person name="Kumagai T."/>
            <person name="Asai K."/>
            <person name="Machida M."/>
            <person name="Nierman W.C."/>
            <person name="Denning D.W."/>
            <person name="Caddick M."/>
            <person name="Hynes M."/>
            <person name="Paoletti M."/>
            <person name="Fischer R."/>
            <person name="Miller B."/>
            <person name="Dyer P."/>
            <person name="Sachs M.S."/>
            <person name="Osmani S.A."/>
            <person name="Birren B.W."/>
        </authorList>
    </citation>
    <scope>NUCLEOTIDE SEQUENCE [LARGE SCALE GENOMIC DNA]</scope>
    <source>
        <strain evidence="5">FGSC A4 / ATCC 38163 / CBS 112.46 / NRRL 194 / M139</strain>
    </source>
</reference>
<name>C8V514_EMENI</name>
<evidence type="ECO:0000313" key="4">
    <source>
        <dbReference type="EMBL" id="CBF74663.1"/>
    </source>
</evidence>
<evidence type="ECO:0000256" key="3">
    <source>
        <dbReference type="ARBA" id="ARBA00023002"/>
    </source>
</evidence>
<dbReference type="Pfam" id="PF03060">
    <property type="entry name" value="NMO"/>
    <property type="match status" value="1"/>
</dbReference>
<dbReference type="GO" id="GO:0003700">
    <property type="term" value="F:DNA-binding transcription factor activity"/>
    <property type="evidence" value="ECO:0000318"/>
    <property type="project" value="GO_Central"/>
</dbReference>
<evidence type="ECO:0000313" key="5">
    <source>
        <dbReference type="Proteomes" id="UP000000560"/>
    </source>
</evidence>
<dbReference type="Gene3D" id="3.20.20.70">
    <property type="entry name" value="Aldolase class I"/>
    <property type="match status" value="1"/>
</dbReference>
<dbReference type="HOGENOM" id="CLU_038732_9_0_1"/>
<accession>C8V514</accession>